<evidence type="ECO:0000256" key="1">
    <source>
        <dbReference type="SAM" id="MobiDB-lite"/>
    </source>
</evidence>
<feature type="region of interest" description="Disordered" evidence="1">
    <location>
        <begin position="80"/>
        <end position="117"/>
    </location>
</feature>
<evidence type="ECO:0000313" key="3">
    <source>
        <dbReference type="Proteomes" id="UP000734854"/>
    </source>
</evidence>
<dbReference type="AlphaFoldDB" id="A0A8J5HNW5"/>
<evidence type="ECO:0000313" key="2">
    <source>
        <dbReference type="EMBL" id="KAG6531952.1"/>
    </source>
</evidence>
<sequence length="117" mass="12929">MVRAKDFGRASSGGGGGLVRVIPTKESQVFFQGVATTCYVALHSNLRGVTGKYFDEELSRRLWDLSEKMLKPMSHAIEAVKDEEEGADEKADRADDRVGEVPATRSEELDARFTHGR</sequence>
<organism evidence="2 3">
    <name type="scientific">Zingiber officinale</name>
    <name type="common">Ginger</name>
    <name type="synonym">Amomum zingiber</name>
    <dbReference type="NCBI Taxonomy" id="94328"/>
    <lineage>
        <taxon>Eukaryota</taxon>
        <taxon>Viridiplantae</taxon>
        <taxon>Streptophyta</taxon>
        <taxon>Embryophyta</taxon>
        <taxon>Tracheophyta</taxon>
        <taxon>Spermatophyta</taxon>
        <taxon>Magnoliopsida</taxon>
        <taxon>Liliopsida</taxon>
        <taxon>Zingiberales</taxon>
        <taxon>Zingiberaceae</taxon>
        <taxon>Zingiber</taxon>
    </lineage>
</organism>
<reference evidence="2 3" key="1">
    <citation type="submission" date="2020-08" db="EMBL/GenBank/DDBJ databases">
        <title>Plant Genome Project.</title>
        <authorList>
            <person name="Zhang R.-G."/>
        </authorList>
    </citation>
    <scope>NUCLEOTIDE SEQUENCE [LARGE SCALE GENOMIC DNA]</scope>
    <source>
        <tissue evidence="2">Rhizome</tissue>
    </source>
</reference>
<proteinExistence type="predicted"/>
<gene>
    <name evidence="2" type="ORF">ZIOFF_005788</name>
</gene>
<dbReference type="EMBL" id="JACMSC010000002">
    <property type="protein sequence ID" value="KAG6531952.1"/>
    <property type="molecule type" value="Genomic_DNA"/>
</dbReference>
<keyword evidence="3" id="KW-1185">Reference proteome</keyword>
<name>A0A8J5HNW5_ZINOF</name>
<comment type="caution">
    <text evidence="2">The sequence shown here is derived from an EMBL/GenBank/DDBJ whole genome shotgun (WGS) entry which is preliminary data.</text>
</comment>
<protein>
    <submittedName>
        <fullName evidence="2">Uncharacterized protein</fullName>
    </submittedName>
</protein>
<feature type="compositionally biased region" description="Basic and acidic residues" evidence="1">
    <location>
        <begin position="88"/>
        <end position="117"/>
    </location>
</feature>
<dbReference type="Proteomes" id="UP000734854">
    <property type="component" value="Unassembled WGS sequence"/>
</dbReference>
<accession>A0A8J5HNW5</accession>